<keyword evidence="1" id="KW-0472">Membrane</keyword>
<reference evidence="2 3" key="1">
    <citation type="submission" date="2019-12" db="EMBL/GenBank/DDBJ databases">
        <title>Maritimibacter sp. nov. sp. isolated from sea sand.</title>
        <authorList>
            <person name="Kim J."/>
            <person name="Jeong S.E."/>
            <person name="Jung H.S."/>
            <person name="Jeon C.O."/>
        </authorList>
    </citation>
    <scope>NUCLEOTIDE SEQUENCE [LARGE SCALE GENOMIC DNA]</scope>
    <source>
        <strain evidence="2 3">DP07</strain>
    </source>
</reference>
<dbReference type="RefSeq" id="WP_161350012.1">
    <property type="nucleotide sequence ID" value="NZ_WTUX01000006.1"/>
</dbReference>
<sequence>MTARARLMASLLALVALAALVTQYIVTFRMTGGPLVTLWIILGYFTVLTNGIVLATFARIAATGRMPSDRWMAGVTLWITIVGVVYHLLLATLWAPQGLALWADRGLHTATPLLTILFWVLFAPKASLDWSDAVRWIGWPLIYTIYALIRGMFTGAYPYPFIDLAVLSPGQVAVNSLGLSAAFLAGGLILVALSKVLP</sequence>
<feature type="transmembrane region" description="Helical" evidence="1">
    <location>
        <begin position="136"/>
        <end position="157"/>
    </location>
</feature>
<proteinExistence type="predicted"/>
<protein>
    <recommendedName>
        <fullName evidence="4">FAR-17a/AIG1-like protein</fullName>
    </recommendedName>
</protein>
<feature type="transmembrane region" description="Helical" evidence="1">
    <location>
        <begin position="39"/>
        <end position="62"/>
    </location>
</feature>
<feature type="transmembrane region" description="Helical" evidence="1">
    <location>
        <begin position="177"/>
        <end position="197"/>
    </location>
</feature>
<evidence type="ECO:0008006" key="4">
    <source>
        <dbReference type="Google" id="ProtNLM"/>
    </source>
</evidence>
<feature type="transmembrane region" description="Helical" evidence="1">
    <location>
        <begin position="107"/>
        <end position="124"/>
    </location>
</feature>
<dbReference type="NCBIfam" id="NF038065">
    <property type="entry name" value="Pr6Pr"/>
    <property type="match status" value="1"/>
</dbReference>
<evidence type="ECO:0000256" key="1">
    <source>
        <dbReference type="SAM" id="Phobius"/>
    </source>
</evidence>
<keyword evidence="1" id="KW-0812">Transmembrane</keyword>
<accession>A0A845LWZ7</accession>
<dbReference type="AlphaFoldDB" id="A0A845LWZ7"/>
<gene>
    <name evidence="2" type="ORF">GQE99_02500</name>
</gene>
<dbReference type="EMBL" id="WTUX01000006">
    <property type="protein sequence ID" value="MZR11886.1"/>
    <property type="molecule type" value="Genomic_DNA"/>
</dbReference>
<evidence type="ECO:0000313" key="3">
    <source>
        <dbReference type="Proteomes" id="UP000467322"/>
    </source>
</evidence>
<feature type="transmembrane region" description="Helical" evidence="1">
    <location>
        <begin position="74"/>
        <end position="95"/>
    </location>
</feature>
<keyword evidence="3" id="KW-1185">Reference proteome</keyword>
<dbReference type="InterPro" id="IPR049713">
    <property type="entry name" value="Pr6Pr-like"/>
</dbReference>
<dbReference type="Proteomes" id="UP000467322">
    <property type="component" value="Unassembled WGS sequence"/>
</dbReference>
<comment type="caution">
    <text evidence="2">The sequence shown here is derived from an EMBL/GenBank/DDBJ whole genome shotgun (WGS) entry which is preliminary data.</text>
</comment>
<evidence type="ECO:0000313" key="2">
    <source>
        <dbReference type="EMBL" id="MZR11886.1"/>
    </source>
</evidence>
<name>A0A845LWZ7_9RHOB</name>
<organism evidence="2 3">
    <name type="scientific">Maritimibacter harenae</name>
    <dbReference type="NCBI Taxonomy" id="2606218"/>
    <lineage>
        <taxon>Bacteria</taxon>
        <taxon>Pseudomonadati</taxon>
        <taxon>Pseudomonadota</taxon>
        <taxon>Alphaproteobacteria</taxon>
        <taxon>Rhodobacterales</taxon>
        <taxon>Roseobacteraceae</taxon>
        <taxon>Maritimibacter</taxon>
    </lineage>
</organism>
<keyword evidence="1" id="KW-1133">Transmembrane helix</keyword>